<dbReference type="InterPro" id="IPR000719">
    <property type="entry name" value="Prot_kinase_dom"/>
</dbReference>
<evidence type="ECO:0000256" key="7">
    <source>
        <dbReference type="SAM" id="MobiDB-lite"/>
    </source>
</evidence>
<evidence type="ECO:0000256" key="2">
    <source>
        <dbReference type="ARBA" id="ARBA00022741"/>
    </source>
</evidence>
<feature type="repeat" description="TPR" evidence="5">
    <location>
        <begin position="450"/>
        <end position="483"/>
    </location>
</feature>
<dbReference type="PANTHER" id="PTHR43289">
    <property type="entry name" value="MITOGEN-ACTIVATED PROTEIN KINASE KINASE KINASE 20-RELATED"/>
    <property type="match status" value="1"/>
</dbReference>
<reference evidence="9 10" key="1">
    <citation type="submission" date="2018-03" db="EMBL/GenBank/DDBJ databases">
        <title>Ahniella affigens gen. nov., sp. nov., a gammaproteobacterium isolated from sandy soil near a stream.</title>
        <authorList>
            <person name="Ko Y."/>
            <person name="Kim J.-H."/>
        </authorList>
    </citation>
    <scope>NUCLEOTIDE SEQUENCE [LARGE SCALE GENOMIC DNA]</scope>
    <source>
        <strain evidence="9 10">D13</strain>
    </source>
</reference>
<dbReference type="SMART" id="SM00220">
    <property type="entry name" value="S_TKc"/>
    <property type="match status" value="1"/>
</dbReference>
<dbReference type="Pfam" id="PF13374">
    <property type="entry name" value="TPR_10"/>
    <property type="match status" value="1"/>
</dbReference>
<evidence type="ECO:0000313" key="10">
    <source>
        <dbReference type="Proteomes" id="UP000241074"/>
    </source>
</evidence>
<protein>
    <recommendedName>
        <fullName evidence="8">Protein kinase domain-containing protein</fullName>
    </recommendedName>
</protein>
<evidence type="ECO:0000313" key="9">
    <source>
        <dbReference type="EMBL" id="AVP95806.1"/>
    </source>
</evidence>
<dbReference type="SMART" id="SM00028">
    <property type="entry name" value="TPR"/>
    <property type="match status" value="5"/>
</dbReference>
<dbReference type="SUPFAM" id="SSF56112">
    <property type="entry name" value="Protein kinase-like (PK-like)"/>
    <property type="match status" value="1"/>
</dbReference>
<evidence type="ECO:0000256" key="4">
    <source>
        <dbReference type="ARBA" id="ARBA00022840"/>
    </source>
</evidence>
<dbReference type="InterPro" id="IPR011990">
    <property type="entry name" value="TPR-like_helical_dom_sf"/>
</dbReference>
<dbReference type="Gene3D" id="1.25.40.10">
    <property type="entry name" value="Tetratricopeptide repeat domain"/>
    <property type="match status" value="3"/>
</dbReference>
<keyword evidence="10" id="KW-1185">Reference proteome</keyword>
<dbReference type="SUPFAM" id="SSF48452">
    <property type="entry name" value="TPR-like"/>
    <property type="match status" value="2"/>
</dbReference>
<evidence type="ECO:0000256" key="6">
    <source>
        <dbReference type="PROSITE-ProRule" id="PRU10141"/>
    </source>
</evidence>
<dbReference type="PROSITE" id="PS00108">
    <property type="entry name" value="PROTEIN_KINASE_ST"/>
    <property type="match status" value="1"/>
</dbReference>
<dbReference type="CDD" id="cd14014">
    <property type="entry name" value="STKc_PknB_like"/>
    <property type="match status" value="1"/>
</dbReference>
<keyword evidence="3" id="KW-0418">Kinase</keyword>
<organism evidence="9 10">
    <name type="scientific">Ahniella affigens</name>
    <dbReference type="NCBI Taxonomy" id="2021234"/>
    <lineage>
        <taxon>Bacteria</taxon>
        <taxon>Pseudomonadati</taxon>
        <taxon>Pseudomonadota</taxon>
        <taxon>Gammaproteobacteria</taxon>
        <taxon>Lysobacterales</taxon>
        <taxon>Rhodanobacteraceae</taxon>
        <taxon>Ahniella</taxon>
    </lineage>
</organism>
<feature type="region of interest" description="Disordered" evidence="7">
    <location>
        <begin position="243"/>
        <end position="272"/>
    </location>
</feature>
<feature type="domain" description="Protein kinase" evidence="8">
    <location>
        <begin position="88"/>
        <end position="348"/>
    </location>
</feature>
<dbReference type="PROSITE" id="PS00107">
    <property type="entry name" value="PROTEIN_KINASE_ATP"/>
    <property type="match status" value="1"/>
</dbReference>
<dbReference type="KEGG" id="xba:C7S18_00700"/>
<dbReference type="Proteomes" id="UP000241074">
    <property type="component" value="Chromosome"/>
</dbReference>
<dbReference type="InterPro" id="IPR008271">
    <property type="entry name" value="Ser/Thr_kinase_AS"/>
</dbReference>
<dbReference type="AlphaFoldDB" id="A0A2P1PLU6"/>
<evidence type="ECO:0000256" key="3">
    <source>
        <dbReference type="ARBA" id="ARBA00022777"/>
    </source>
</evidence>
<dbReference type="InterPro" id="IPR017441">
    <property type="entry name" value="Protein_kinase_ATP_BS"/>
</dbReference>
<dbReference type="GO" id="GO:0005524">
    <property type="term" value="F:ATP binding"/>
    <property type="evidence" value="ECO:0007669"/>
    <property type="project" value="UniProtKB-UniRule"/>
</dbReference>
<dbReference type="Gene3D" id="3.30.200.20">
    <property type="entry name" value="Phosphorylase Kinase, domain 1"/>
    <property type="match status" value="1"/>
</dbReference>
<keyword evidence="1" id="KW-0808">Transferase</keyword>
<feature type="binding site" evidence="6">
    <location>
        <position position="119"/>
    </location>
    <ligand>
        <name>ATP</name>
        <dbReference type="ChEBI" id="CHEBI:30616"/>
    </ligand>
</feature>
<evidence type="ECO:0000256" key="1">
    <source>
        <dbReference type="ARBA" id="ARBA00022679"/>
    </source>
</evidence>
<dbReference type="EMBL" id="CP027860">
    <property type="protein sequence ID" value="AVP95806.1"/>
    <property type="molecule type" value="Genomic_DNA"/>
</dbReference>
<sequence>MTEGAAAATPLLNPAQYARVKALFYELAEQSVDAKHQAVAALHDDPIVQAELRRLLAHAGTTLSAAPLHAAVTDVARAPTTGSTLGAYTLQEVIGAGGMGKVFRAERSDGHFQQQAAVKLLGGVPSAAALRTLARERQILATLTHPNIARLLDGGSTPGGQPYLVMEYVDGLPLLDYCQRHHVSQQERLNLLREICAAVGFAHQRLVVHCDLKPSNILVMPNGRPMLLDFGISRLLEDAELPNADSEPRLSTPPGTTQLSYTPRYASPEQKAGKRVSTATDVYSLGLLLAETLDAPWPESESLPDLSRLPIELAAIIKKATAEQPEQRYASIERLAEDLRRYASHEAVLALPARFSYLARKWLWRHWVPVSVGALFLIVLSGFSWQMRAERDSAQAAERAARAVKDYMVTVFQGADPEQGGRRDLPVSQFLDAGLHGLQASLQDQPATRAELATILGSVYQNIGQRQQALDLYDEAITVAKAGNMPAALGEALHRKAYSLYDMEDFAAAVPLARDALTLRAQFAPNSSAHLASLRLLGSILSYQRETVEAEAFLQEALQRANSRFGADTLEAAMAHLDLARHDAAQEDRGVSVLNHATIAGSLFRQHLGPDHFRVADALEMHVIGQSQSGEPALAIPDAALLVDLRRKRFGELSYPYSYALQVQGGTLRWAGHYREAIGPLAASVAIHDQLDGPGSLGSKVPLHGLALAEEAAGLSERAMASYQRLLLIQQQDPANAGESNAVLQYGIARNQRFTSARLAAEQALSALLQQAHHDADFDPALLIDIRIDLAALARERRAFAEAQSHLDAIVDAATSTPGYFAERGQLALAEGKLEAAKADFDRALALATANDGADATSTRLLLINHVQWLQASGRASEARIQATDLRQELQALLAPDGRWMVLLEQLASKS</sequence>
<reference evidence="9 10" key="2">
    <citation type="submission" date="2018-03" db="EMBL/GenBank/DDBJ databases">
        <authorList>
            <person name="Keele B.F."/>
        </authorList>
    </citation>
    <scope>NUCLEOTIDE SEQUENCE [LARGE SCALE GENOMIC DNA]</scope>
    <source>
        <strain evidence="9 10">D13</strain>
    </source>
</reference>
<dbReference type="GO" id="GO:0004674">
    <property type="term" value="F:protein serine/threonine kinase activity"/>
    <property type="evidence" value="ECO:0007669"/>
    <property type="project" value="TreeGrafter"/>
</dbReference>
<dbReference type="InterPro" id="IPR011009">
    <property type="entry name" value="Kinase-like_dom_sf"/>
</dbReference>
<dbReference type="RefSeq" id="WP_106889735.1">
    <property type="nucleotide sequence ID" value="NZ_CP027860.1"/>
</dbReference>
<dbReference type="Pfam" id="PF00069">
    <property type="entry name" value="Pkinase"/>
    <property type="match status" value="1"/>
</dbReference>
<dbReference type="InterPro" id="IPR019734">
    <property type="entry name" value="TPR_rpt"/>
</dbReference>
<evidence type="ECO:0000259" key="8">
    <source>
        <dbReference type="PROSITE" id="PS50011"/>
    </source>
</evidence>
<keyword evidence="2 6" id="KW-0547">Nucleotide-binding</keyword>
<dbReference type="Gene3D" id="1.10.510.10">
    <property type="entry name" value="Transferase(Phosphotransferase) domain 1"/>
    <property type="match status" value="1"/>
</dbReference>
<dbReference type="OrthoDB" id="9783151at2"/>
<accession>A0A2P1PLU6</accession>
<gene>
    <name evidence="9" type="ORF">C7S18_00700</name>
</gene>
<dbReference type="PANTHER" id="PTHR43289:SF34">
    <property type="entry name" value="SERINE_THREONINE-PROTEIN KINASE YBDM-RELATED"/>
    <property type="match status" value="1"/>
</dbReference>
<evidence type="ECO:0000256" key="5">
    <source>
        <dbReference type="PROSITE-ProRule" id="PRU00339"/>
    </source>
</evidence>
<dbReference type="PROSITE" id="PS50005">
    <property type="entry name" value="TPR"/>
    <property type="match status" value="1"/>
</dbReference>
<keyword evidence="4 6" id="KW-0067">ATP-binding</keyword>
<name>A0A2P1PLU6_9GAMM</name>
<proteinExistence type="predicted"/>
<keyword evidence="5" id="KW-0802">TPR repeat</keyword>
<dbReference type="PROSITE" id="PS50011">
    <property type="entry name" value="PROTEIN_KINASE_DOM"/>
    <property type="match status" value="1"/>
</dbReference>